<dbReference type="EC" id="5.6.2.4" evidence="11"/>
<evidence type="ECO:0000256" key="12">
    <source>
        <dbReference type="ARBA" id="ARBA00048988"/>
    </source>
</evidence>
<dbReference type="GO" id="GO:0046872">
    <property type="term" value="F:metal ion binding"/>
    <property type="evidence" value="ECO:0007669"/>
    <property type="project" value="UniProtKB-KW"/>
</dbReference>
<name>A0AAE0WAX3_9BIVA</name>
<reference evidence="15" key="3">
    <citation type="submission" date="2023-05" db="EMBL/GenBank/DDBJ databases">
        <authorList>
            <person name="Smith C.H."/>
        </authorList>
    </citation>
    <scope>NUCLEOTIDE SEQUENCE</scope>
    <source>
        <strain evidence="15">CHS0354</strain>
        <tissue evidence="15">Mantle</tissue>
    </source>
</reference>
<dbReference type="NCBIfam" id="TIGR00595">
    <property type="entry name" value="priA"/>
    <property type="match status" value="1"/>
</dbReference>
<comment type="caution">
    <text evidence="15">The sequence shown here is derived from an EMBL/GenBank/DDBJ whole genome shotgun (WGS) entry which is preliminary data.</text>
</comment>
<keyword evidence="2" id="KW-0235">DNA replication</keyword>
<keyword evidence="6" id="KW-0347">Helicase</keyword>
<dbReference type="FunFam" id="3.40.50.300:FF:000489">
    <property type="entry name" value="Primosome assembly protein PriA"/>
    <property type="match status" value="1"/>
</dbReference>
<dbReference type="GO" id="GO:0043138">
    <property type="term" value="F:3'-5' DNA helicase activity"/>
    <property type="evidence" value="ECO:0007669"/>
    <property type="project" value="UniProtKB-EC"/>
</dbReference>
<keyword evidence="4" id="KW-0547">Nucleotide-binding</keyword>
<dbReference type="Gene3D" id="3.40.1440.60">
    <property type="entry name" value="PriA, 3(prime) DNA-binding domain"/>
    <property type="match status" value="1"/>
</dbReference>
<dbReference type="AlphaFoldDB" id="A0AAE0WAX3"/>
<reference evidence="15" key="1">
    <citation type="journal article" date="2021" name="Genome Biol. Evol.">
        <title>A High-Quality Reference Genome for a Parasitic Bivalve with Doubly Uniparental Inheritance (Bivalvia: Unionida).</title>
        <authorList>
            <person name="Smith C.H."/>
        </authorList>
    </citation>
    <scope>NUCLEOTIDE SEQUENCE</scope>
    <source>
        <strain evidence="15">CHS0354</strain>
    </source>
</reference>
<accession>A0AAE0WAX3</accession>
<evidence type="ECO:0000313" key="15">
    <source>
        <dbReference type="EMBL" id="KAK3606872.1"/>
    </source>
</evidence>
<comment type="catalytic activity">
    <reaction evidence="12">
        <text>ATP + H2O = ADP + phosphate + H(+)</text>
        <dbReference type="Rhea" id="RHEA:13065"/>
        <dbReference type="ChEBI" id="CHEBI:15377"/>
        <dbReference type="ChEBI" id="CHEBI:15378"/>
        <dbReference type="ChEBI" id="CHEBI:30616"/>
        <dbReference type="ChEBI" id="CHEBI:43474"/>
        <dbReference type="ChEBI" id="CHEBI:456216"/>
        <dbReference type="EC" id="5.6.2.4"/>
    </reaction>
</comment>
<keyword evidence="3" id="KW-0479">Metal-binding</keyword>
<organism evidence="15 16">
    <name type="scientific">Potamilus streckersoni</name>
    <dbReference type="NCBI Taxonomy" id="2493646"/>
    <lineage>
        <taxon>Eukaryota</taxon>
        <taxon>Metazoa</taxon>
        <taxon>Spiralia</taxon>
        <taxon>Lophotrochozoa</taxon>
        <taxon>Mollusca</taxon>
        <taxon>Bivalvia</taxon>
        <taxon>Autobranchia</taxon>
        <taxon>Heteroconchia</taxon>
        <taxon>Palaeoheterodonta</taxon>
        <taxon>Unionida</taxon>
        <taxon>Unionoidea</taxon>
        <taxon>Unionidae</taxon>
        <taxon>Ambleminae</taxon>
        <taxon>Lampsilini</taxon>
        <taxon>Potamilus</taxon>
    </lineage>
</organism>
<feature type="domain" description="Helicase C-terminal" evidence="14">
    <location>
        <begin position="486"/>
        <end position="655"/>
    </location>
</feature>
<dbReference type="Pfam" id="PF00271">
    <property type="entry name" value="Helicase_C"/>
    <property type="match status" value="1"/>
</dbReference>
<keyword evidence="9" id="KW-0238">DNA-binding</keyword>
<dbReference type="InterPro" id="IPR041222">
    <property type="entry name" value="PriA_3primeBD"/>
</dbReference>
<dbReference type="InterPro" id="IPR042115">
    <property type="entry name" value="PriA_3primeBD_sf"/>
</dbReference>
<dbReference type="SMART" id="SM00490">
    <property type="entry name" value="HELICc"/>
    <property type="match status" value="1"/>
</dbReference>
<feature type="domain" description="Helicase ATP-binding" evidence="13">
    <location>
        <begin position="222"/>
        <end position="389"/>
    </location>
</feature>
<dbReference type="InterPro" id="IPR027417">
    <property type="entry name" value="P-loop_NTPase"/>
</dbReference>
<dbReference type="PANTHER" id="PTHR30580:SF0">
    <property type="entry name" value="PRIMOSOMAL PROTEIN N"/>
    <property type="match status" value="1"/>
</dbReference>
<evidence type="ECO:0000256" key="6">
    <source>
        <dbReference type="ARBA" id="ARBA00022806"/>
    </source>
</evidence>
<dbReference type="EMBL" id="JAEAOA010001141">
    <property type="protein sequence ID" value="KAK3606872.1"/>
    <property type="molecule type" value="Genomic_DNA"/>
</dbReference>
<evidence type="ECO:0000313" key="16">
    <source>
        <dbReference type="Proteomes" id="UP001195483"/>
    </source>
</evidence>
<dbReference type="Proteomes" id="UP001195483">
    <property type="component" value="Unassembled WGS sequence"/>
</dbReference>
<keyword evidence="16" id="KW-1185">Reference proteome</keyword>
<dbReference type="SMART" id="SM00487">
    <property type="entry name" value="DEXDc"/>
    <property type="match status" value="1"/>
</dbReference>
<evidence type="ECO:0000256" key="3">
    <source>
        <dbReference type="ARBA" id="ARBA00022723"/>
    </source>
</evidence>
<dbReference type="PROSITE" id="PS51192">
    <property type="entry name" value="HELICASE_ATP_BIND_1"/>
    <property type="match status" value="1"/>
</dbReference>
<dbReference type="GO" id="GO:0003677">
    <property type="term" value="F:DNA binding"/>
    <property type="evidence" value="ECO:0007669"/>
    <property type="project" value="UniProtKB-KW"/>
</dbReference>
<keyword evidence="5" id="KW-0378">Hydrolase</keyword>
<dbReference type="GO" id="GO:0006310">
    <property type="term" value="P:DNA recombination"/>
    <property type="evidence" value="ECO:0007669"/>
    <property type="project" value="InterPro"/>
</dbReference>
<gene>
    <name evidence="15" type="ORF">CHS0354_018466</name>
</gene>
<evidence type="ECO:0000256" key="1">
    <source>
        <dbReference type="ARBA" id="ARBA00022515"/>
    </source>
</evidence>
<evidence type="ECO:0000256" key="2">
    <source>
        <dbReference type="ARBA" id="ARBA00022705"/>
    </source>
</evidence>
<evidence type="ECO:0000256" key="10">
    <source>
        <dbReference type="ARBA" id="ARBA00023235"/>
    </source>
</evidence>
<proteinExistence type="inferred from homology"/>
<sequence length="751" mass="84601">MSADNPNPEMIASVSAGKSGNGEIFHYLIPEKLKTQALPGAFVLVPFGTGIIPGLITALTEPDKIPPGIALKSITAVIREIPRLTEKQLNFMLWVAGYYLCPPGKVIASAVPFFAKTGVSWGYRLNEEQPLFAELDVSEQRRLKQFCADGTAKLPSEYRFYEKAGLLYRYPIIAQKKTRLTKDTDKDTADIPAGTDPDTKTAAAVPALTEEQQAVWDELRSALDNGAFSRFLLFGVTGSGKTEIYLRAAQHCLDRGKSVLILVPEISLTPQNIRIFTERFGDRVYARHSRISRTVSAEDWINISQDRACIVIGTRSALFAPLPSPGVIIIDEEHDPSFKQQEPEPYYSARDSAVKLAEICNIPYIAGSATPAVESYHNAQTGRFRLLTMAHKVHRQPPPPITVINPAEVPEVYGIFYLNETVLNALRGNYTAGRQSLLFINRRGYARMMICTECRKPVYCINCSIPYTHSRRRDCLECHHCLHTAPIPDVCPACSRKTLINIGLGTERLESDMKNIFPKSRVLRLDSDTVNTDKQWKENISLIRRGEVDFIVGTQMITKGHDFPKIGLVVILFPDLGLNFPDFRASERVFQILVQAAGRTGRRRDKQGEVIVLSYNPAHPVIRYGATADYVSFYQHEIALREALQYPPFSRIALMSYDDDEEGNTYRTVMELHDMITRESLHIIADKDRRTEFLGPVESPLYKLRGRFHWQWLIRSPSATELVKTCTRLKNRLSGMKLKGRLRIIIDSVRT</sequence>
<evidence type="ECO:0000259" key="13">
    <source>
        <dbReference type="PROSITE" id="PS51192"/>
    </source>
</evidence>
<dbReference type="Pfam" id="PF18074">
    <property type="entry name" value="PriA_C"/>
    <property type="match status" value="1"/>
</dbReference>
<dbReference type="InterPro" id="IPR041236">
    <property type="entry name" value="PriA_C"/>
</dbReference>
<dbReference type="InterPro" id="IPR001650">
    <property type="entry name" value="Helicase_C-like"/>
</dbReference>
<evidence type="ECO:0000256" key="4">
    <source>
        <dbReference type="ARBA" id="ARBA00022741"/>
    </source>
</evidence>
<dbReference type="GO" id="GO:0006269">
    <property type="term" value="P:DNA replication, synthesis of primer"/>
    <property type="evidence" value="ECO:0007669"/>
    <property type="project" value="UniProtKB-KW"/>
</dbReference>
<dbReference type="GO" id="GO:0006302">
    <property type="term" value="P:double-strand break repair"/>
    <property type="evidence" value="ECO:0007669"/>
    <property type="project" value="InterPro"/>
</dbReference>
<dbReference type="Gene3D" id="3.40.50.300">
    <property type="entry name" value="P-loop containing nucleotide triphosphate hydrolases"/>
    <property type="match status" value="2"/>
</dbReference>
<dbReference type="GO" id="GO:0006270">
    <property type="term" value="P:DNA replication initiation"/>
    <property type="evidence" value="ECO:0007669"/>
    <property type="project" value="TreeGrafter"/>
</dbReference>
<keyword evidence="8" id="KW-0067">ATP-binding</keyword>
<dbReference type="SUPFAM" id="SSF52540">
    <property type="entry name" value="P-loop containing nucleoside triphosphate hydrolases"/>
    <property type="match status" value="1"/>
</dbReference>
<keyword evidence="7" id="KW-0862">Zinc</keyword>
<evidence type="ECO:0000256" key="7">
    <source>
        <dbReference type="ARBA" id="ARBA00022833"/>
    </source>
</evidence>
<dbReference type="PANTHER" id="PTHR30580">
    <property type="entry name" value="PRIMOSOMAL PROTEIN N"/>
    <property type="match status" value="1"/>
</dbReference>
<dbReference type="GO" id="GO:0016787">
    <property type="term" value="F:hydrolase activity"/>
    <property type="evidence" value="ECO:0007669"/>
    <property type="project" value="UniProtKB-KW"/>
</dbReference>
<dbReference type="GO" id="GO:0005524">
    <property type="term" value="F:ATP binding"/>
    <property type="evidence" value="ECO:0007669"/>
    <property type="project" value="UniProtKB-KW"/>
</dbReference>
<reference evidence="15" key="2">
    <citation type="journal article" date="2021" name="Genome Biol. Evol.">
        <title>Developing a high-quality reference genome for a parasitic bivalve with doubly uniparental inheritance (Bivalvia: Unionida).</title>
        <authorList>
            <person name="Smith C.H."/>
        </authorList>
    </citation>
    <scope>NUCLEOTIDE SEQUENCE</scope>
    <source>
        <strain evidence="15">CHS0354</strain>
        <tissue evidence="15">Mantle</tissue>
    </source>
</reference>
<dbReference type="Pfam" id="PF00270">
    <property type="entry name" value="DEAD"/>
    <property type="match status" value="1"/>
</dbReference>
<evidence type="ECO:0000256" key="8">
    <source>
        <dbReference type="ARBA" id="ARBA00022840"/>
    </source>
</evidence>
<dbReference type="PROSITE" id="PS51194">
    <property type="entry name" value="HELICASE_CTER"/>
    <property type="match status" value="1"/>
</dbReference>
<evidence type="ECO:0000259" key="14">
    <source>
        <dbReference type="PROSITE" id="PS51194"/>
    </source>
</evidence>
<dbReference type="HAMAP" id="MF_00983">
    <property type="entry name" value="PriA"/>
    <property type="match status" value="1"/>
</dbReference>
<dbReference type="InterPro" id="IPR005259">
    <property type="entry name" value="PriA"/>
</dbReference>
<evidence type="ECO:0000256" key="11">
    <source>
        <dbReference type="ARBA" id="ARBA00034808"/>
    </source>
</evidence>
<dbReference type="CDD" id="cd17929">
    <property type="entry name" value="DEXHc_priA"/>
    <property type="match status" value="1"/>
</dbReference>
<dbReference type="InterPro" id="IPR014001">
    <property type="entry name" value="Helicase_ATP-bd"/>
</dbReference>
<dbReference type="Pfam" id="PF17764">
    <property type="entry name" value="PriA_3primeBD"/>
    <property type="match status" value="1"/>
</dbReference>
<keyword evidence="1" id="KW-0639">Primosome</keyword>
<protein>
    <recommendedName>
        <fullName evidence="11">DNA 3'-5' helicase</fullName>
        <ecNumber evidence="11">5.6.2.4</ecNumber>
    </recommendedName>
</protein>
<keyword evidence="10" id="KW-0413">Isomerase</keyword>
<evidence type="ECO:0000256" key="9">
    <source>
        <dbReference type="ARBA" id="ARBA00023125"/>
    </source>
</evidence>
<evidence type="ECO:0000256" key="5">
    <source>
        <dbReference type="ARBA" id="ARBA00022801"/>
    </source>
</evidence>
<dbReference type="InterPro" id="IPR011545">
    <property type="entry name" value="DEAD/DEAH_box_helicase_dom"/>
</dbReference>